<organism evidence="8 9">
    <name type="scientific">Polyodon spathula</name>
    <name type="common">North American paddlefish</name>
    <name type="synonym">Squalus spathula</name>
    <dbReference type="NCBI Taxonomy" id="7913"/>
    <lineage>
        <taxon>Eukaryota</taxon>
        <taxon>Metazoa</taxon>
        <taxon>Chordata</taxon>
        <taxon>Craniata</taxon>
        <taxon>Vertebrata</taxon>
        <taxon>Euteleostomi</taxon>
        <taxon>Actinopterygii</taxon>
        <taxon>Chondrostei</taxon>
        <taxon>Acipenseriformes</taxon>
        <taxon>Polyodontidae</taxon>
        <taxon>Polyodon</taxon>
    </lineage>
</organism>
<dbReference type="PRINTS" id="PR01407">
    <property type="entry name" value="BUTYPHLNCDUF"/>
</dbReference>
<dbReference type="Pfam" id="PF00622">
    <property type="entry name" value="SPRY"/>
    <property type="match status" value="1"/>
</dbReference>
<dbReference type="InterPro" id="IPR003879">
    <property type="entry name" value="Butyrophylin_SPRY"/>
</dbReference>
<proteinExistence type="inferred from homology"/>
<evidence type="ECO:0000313" key="9">
    <source>
        <dbReference type="Proteomes" id="UP001166093"/>
    </source>
</evidence>
<reference evidence="8" key="1">
    <citation type="journal article" date="2021" name="Cell">
        <title>Tracing the genetic footprints of vertebrate landing in non-teleost ray-finned fishes.</title>
        <authorList>
            <person name="Bi X."/>
            <person name="Wang K."/>
            <person name="Yang L."/>
            <person name="Pan H."/>
            <person name="Jiang H."/>
            <person name="Wei Q."/>
            <person name="Fang M."/>
            <person name="Yu H."/>
            <person name="Zhu C."/>
            <person name="Cai Y."/>
            <person name="He Y."/>
            <person name="Gan X."/>
            <person name="Zeng H."/>
            <person name="Yu D."/>
            <person name="Zhu Y."/>
            <person name="Jiang H."/>
            <person name="Qiu Q."/>
            <person name="Yang H."/>
            <person name="Zhang Y.E."/>
            <person name="Wang W."/>
            <person name="Zhu M."/>
            <person name="He S."/>
            <person name="Zhang G."/>
        </authorList>
    </citation>
    <scope>NUCLEOTIDE SEQUENCE</scope>
    <source>
        <strain evidence="8">Pddl_001</strain>
    </source>
</reference>
<comment type="caution">
    <text evidence="8">The sequence shown here is derived from an EMBL/GenBank/DDBJ whole genome shotgun (WGS) entry which is preliminary data.</text>
</comment>
<comment type="similarity">
    <text evidence="2">Belongs to the SNTX/VTX toxin family.</text>
</comment>
<dbReference type="InterPro" id="IPR043136">
    <property type="entry name" value="B30.2/SPRY_sf"/>
</dbReference>
<dbReference type="PANTHER" id="PTHR31594">
    <property type="entry name" value="AIG1-TYPE G DOMAIN-CONTAINING PROTEIN"/>
    <property type="match status" value="1"/>
</dbReference>
<keyword evidence="9" id="KW-1185">Reference proteome</keyword>
<keyword evidence="3" id="KW-0964">Secreted</keyword>
<sequence>MASVGNETLEMAALGRPFQLGMLYDCRKDSLIPGITLWDLKELTSGTLKRSQPKTEFSVTCSDSIGDKASTLKVDISLKASLLGGMVEVGGAAKYFSDFKKSTKQSRVTLQYYTTTRYEQLTMTHLGKGNVSYPSVFEDNTATHVVTAVLYGAQAYFVFDRELASEEKQQEIQGEMKLAINNIFNCMKYKLNFMNQLSTMLPAIRGGGQEEESLIALLKNYEDSPFNAKALNMWLANKEREVTVVNSFLQQLRDIKVVSSTNELDQEVLDHTNKNVVCFTFTSLDEPETYLLELENYLKTPLSQNPQSFKCHDSKLWVSTETVQKMRMTLKVFLELVNTNRENEKTKFFIASKKDQQFPGACILLFENGSFESTYFKAPLIPDVPEVCRCFHFYPCLSFPLSAPVTLDPNTAHPDLILSEDRTSVRRSKESQQLPDSPERFDTCACVLGSEGFTSGKRCWDVEVESSTDWILGVTEESSQRKGEFTPDSEEGYWIIGLGDGDQYWALTSPWTRLTVEKKPQKIRVQLDCDGGEVAFFDPSDMRKPIYTFKHRFTERMFPVFFPGSAPISVCPVKAVIKVD</sequence>
<dbReference type="PANTHER" id="PTHR31594:SF15">
    <property type="entry name" value="VERRUCOTOXIN SUBUNIT BETA ISOFORM X1-RELATED"/>
    <property type="match status" value="1"/>
</dbReference>
<dbReference type="PROSITE" id="PS50188">
    <property type="entry name" value="B302_SPRY"/>
    <property type="match status" value="1"/>
</dbReference>
<dbReference type="Gene3D" id="2.60.120.920">
    <property type="match status" value="1"/>
</dbReference>
<dbReference type="Pfam" id="PF18078">
    <property type="entry name" value="Thioredoxin_11"/>
    <property type="match status" value="1"/>
</dbReference>
<name>A0ABS2XME6_POLSP</name>
<dbReference type="SMART" id="SM00449">
    <property type="entry name" value="SPRY"/>
    <property type="match status" value="1"/>
</dbReference>
<dbReference type="InterPro" id="IPR001870">
    <property type="entry name" value="B30.2/SPRY"/>
</dbReference>
<dbReference type="SMART" id="SM00589">
    <property type="entry name" value="PRY"/>
    <property type="match status" value="1"/>
</dbReference>
<keyword evidence="6" id="KW-0204">Cytolysis</keyword>
<dbReference type="InterPro" id="IPR003877">
    <property type="entry name" value="SPRY_dom"/>
</dbReference>
<dbReference type="InterPro" id="IPR040581">
    <property type="entry name" value="Thioredoxin_11"/>
</dbReference>
<dbReference type="CDD" id="cd12893">
    <property type="entry name" value="SPRY_PRY_TRIM35"/>
    <property type="match status" value="1"/>
</dbReference>
<evidence type="ECO:0000256" key="5">
    <source>
        <dbReference type="ARBA" id="ARBA00022735"/>
    </source>
</evidence>
<evidence type="ECO:0000256" key="6">
    <source>
        <dbReference type="ARBA" id="ARBA00022852"/>
    </source>
</evidence>
<comment type="subcellular location">
    <subcellularLocation>
        <location evidence="1">Secreted</location>
    </subcellularLocation>
</comment>
<dbReference type="InterPro" id="IPR006574">
    <property type="entry name" value="PRY"/>
</dbReference>
<feature type="domain" description="B30.2/SPRY" evidence="7">
    <location>
        <begin position="385"/>
        <end position="580"/>
    </location>
</feature>
<dbReference type="EMBL" id="JAAWVQ010050974">
    <property type="protein sequence ID" value="MBN3275468.1"/>
    <property type="molecule type" value="Genomic_DNA"/>
</dbReference>
<dbReference type="InterPro" id="IPR052090">
    <property type="entry name" value="Cytolytic_pore-forming_toxin"/>
</dbReference>
<dbReference type="SUPFAM" id="SSF49899">
    <property type="entry name" value="Concanavalin A-like lectins/glucanases"/>
    <property type="match status" value="1"/>
</dbReference>
<dbReference type="Pfam" id="PF21109">
    <property type="entry name" value="Stonustoxin_helical"/>
    <property type="match status" value="1"/>
</dbReference>
<evidence type="ECO:0000256" key="4">
    <source>
        <dbReference type="ARBA" id="ARBA00022656"/>
    </source>
</evidence>
<dbReference type="InterPro" id="IPR048997">
    <property type="entry name" value="Stonustoxin-like_helical"/>
</dbReference>
<evidence type="ECO:0000259" key="7">
    <source>
        <dbReference type="PROSITE" id="PS50188"/>
    </source>
</evidence>
<evidence type="ECO:0000256" key="2">
    <source>
        <dbReference type="ARBA" id="ARBA00006480"/>
    </source>
</evidence>
<evidence type="ECO:0000256" key="3">
    <source>
        <dbReference type="ARBA" id="ARBA00022525"/>
    </source>
</evidence>
<evidence type="ECO:0000313" key="8">
    <source>
        <dbReference type="EMBL" id="MBN3275468.1"/>
    </source>
</evidence>
<protein>
    <submittedName>
        <fullName evidence="8">STXB protein</fullName>
    </submittedName>
</protein>
<feature type="non-terminal residue" evidence="8">
    <location>
        <position position="580"/>
    </location>
</feature>
<accession>A0ABS2XME6</accession>
<keyword evidence="5" id="KW-0354">Hemolysis</keyword>
<dbReference type="Pfam" id="PF13765">
    <property type="entry name" value="PRY"/>
    <property type="match status" value="1"/>
</dbReference>
<dbReference type="Proteomes" id="UP001166093">
    <property type="component" value="Unassembled WGS sequence"/>
</dbReference>
<keyword evidence="4" id="KW-0800">Toxin</keyword>
<dbReference type="InterPro" id="IPR013320">
    <property type="entry name" value="ConA-like_dom_sf"/>
</dbReference>
<gene>
    <name evidence="8" type="primary">Stxb_3</name>
    <name evidence="8" type="ORF">GTO93_0022191</name>
</gene>
<evidence type="ECO:0000256" key="1">
    <source>
        <dbReference type="ARBA" id="ARBA00004613"/>
    </source>
</evidence>
<feature type="non-terminal residue" evidence="8">
    <location>
        <position position="1"/>
    </location>
</feature>